<dbReference type="RefSeq" id="WP_094422085.1">
    <property type="nucleotide sequence ID" value="NZ_FNUV01000008.1"/>
</dbReference>
<dbReference type="AlphaFoldDB" id="A0A1H5X966"/>
<feature type="signal peptide" evidence="2">
    <location>
        <begin position="1"/>
        <end position="21"/>
    </location>
</feature>
<dbReference type="Proteomes" id="UP000236735">
    <property type="component" value="Unassembled WGS sequence"/>
</dbReference>
<dbReference type="InterPro" id="IPR032492">
    <property type="entry name" value="DUF5045"/>
</dbReference>
<accession>A0A1H5X966</accession>
<feature type="domain" description="DUF5045" evidence="3">
    <location>
        <begin position="21"/>
        <end position="106"/>
    </location>
</feature>
<evidence type="ECO:0000259" key="3">
    <source>
        <dbReference type="Pfam" id="PF16464"/>
    </source>
</evidence>
<keyword evidence="2" id="KW-0732">Signal</keyword>
<evidence type="ECO:0000256" key="2">
    <source>
        <dbReference type="SAM" id="SignalP"/>
    </source>
</evidence>
<protein>
    <recommendedName>
        <fullName evidence="3">DUF5045 domain-containing protein</fullName>
    </recommendedName>
</protein>
<evidence type="ECO:0000313" key="4">
    <source>
        <dbReference type="EMBL" id="SEG08279.1"/>
    </source>
</evidence>
<evidence type="ECO:0000256" key="1">
    <source>
        <dbReference type="SAM" id="MobiDB-lite"/>
    </source>
</evidence>
<feature type="region of interest" description="Disordered" evidence="1">
    <location>
        <begin position="224"/>
        <end position="244"/>
    </location>
</feature>
<feature type="chain" id="PRO_5009289199" description="DUF5045 domain-containing protein" evidence="2">
    <location>
        <begin position="22"/>
        <end position="244"/>
    </location>
</feature>
<evidence type="ECO:0000313" key="5">
    <source>
        <dbReference type="Proteomes" id="UP000236735"/>
    </source>
</evidence>
<proteinExistence type="predicted"/>
<feature type="compositionally biased region" description="Basic and acidic residues" evidence="1">
    <location>
        <begin position="227"/>
        <end position="237"/>
    </location>
</feature>
<dbReference type="Pfam" id="PF16464">
    <property type="entry name" value="DUF5045"/>
    <property type="match status" value="1"/>
</dbReference>
<sequence>MRKSIFISAVAILFICIESHAQSMTYNHDASKQGQIQVMELGAGNLTPELYYTVTHRRYKNGAKAATSVKNTLRIAANTASIPQVEYADSIQADLEGRAKIEAANIADRQVDLAWVTEGNKIESKLLAFKNNINALNGKAQTEEITNWTELGQMYDFAIKATRQAYMPNSERQKQYLAIYDEIVKSNDHLLLRVRYLTTKNQADHLVQAMSRFQHRVSENATAGYNRWRDASHEGSTRRVSNNP</sequence>
<reference evidence="4 5" key="1">
    <citation type="submission" date="2016-10" db="EMBL/GenBank/DDBJ databases">
        <authorList>
            <person name="de Groot N.N."/>
        </authorList>
    </citation>
    <scope>NUCLEOTIDE SEQUENCE [LARGE SCALE GENOMIC DNA]</scope>
    <source>
        <strain evidence="4 5">AR32</strain>
    </source>
</reference>
<name>A0A1H5X966_XYLRU</name>
<gene>
    <name evidence="4" type="ORF">SAMN05216354_2716</name>
</gene>
<dbReference type="EMBL" id="FNUV01000008">
    <property type="protein sequence ID" value="SEG08279.1"/>
    <property type="molecule type" value="Genomic_DNA"/>
</dbReference>
<organism evidence="4 5">
    <name type="scientific">Xylanibacter ruminicola</name>
    <name type="common">Prevotella ruminicola</name>
    <dbReference type="NCBI Taxonomy" id="839"/>
    <lineage>
        <taxon>Bacteria</taxon>
        <taxon>Pseudomonadati</taxon>
        <taxon>Bacteroidota</taxon>
        <taxon>Bacteroidia</taxon>
        <taxon>Bacteroidales</taxon>
        <taxon>Prevotellaceae</taxon>
        <taxon>Xylanibacter</taxon>
    </lineage>
</organism>